<name>A0A5C4MTL0_9RHOB</name>
<accession>A0A5C4MTL0</accession>
<comment type="caution">
    <text evidence="2">The sequence shown here is derived from an EMBL/GenBank/DDBJ whole genome shotgun (WGS) entry which is preliminary data.</text>
</comment>
<sequence length="146" mass="16141">MSQHIFVNLPVADLSRARSFYAALGFSFDERFSGETSACVVVSEQIHIMLLLREYFATFTPRPMGEPARDTSVLIALSRDSREAVEAFMQAGLKAGGTDNGKVQDFDFMYGRSISDPDGNVLEPMWMDVTAFERTLGDEINSAVDA</sequence>
<keyword evidence="3" id="KW-1185">Reference proteome</keyword>
<proteinExistence type="predicted"/>
<protein>
    <submittedName>
        <fullName evidence="2">Lactoylglutathione lyase</fullName>
    </submittedName>
</protein>
<dbReference type="InterPro" id="IPR037523">
    <property type="entry name" value="VOC_core"/>
</dbReference>
<dbReference type="PANTHER" id="PTHR36503:SF2">
    <property type="entry name" value="BLR2408 PROTEIN"/>
    <property type="match status" value="1"/>
</dbReference>
<dbReference type="Pfam" id="PF22677">
    <property type="entry name" value="Ble-like_N"/>
    <property type="match status" value="1"/>
</dbReference>
<reference evidence="2 3" key="1">
    <citation type="submission" date="2019-06" db="EMBL/GenBank/DDBJ databases">
        <title>YIM 131921 draft genome.</title>
        <authorList>
            <person name="Jiang L."/>
        </authorList>
    </citation>
    <scope>NUCLEOTIDE SEQUENCE [LARGE SCALE GENOMIC DNA]</scope>
    <source>
        <strain evidence="2 3">YIM 131921</strain>
    </source>
</reference>
<dbReference type="RefSeq" id="WP_139077221.1">
    <property type="nucleotide sequence ID" value="NZ_VDFU01000014.1"/>
</dbReference>
<dbReference type="Gene3D" id="3.10.180.10">
    <property type="entry name" value="2,3-Dihydroxybiphenyl 1,2-Dioxygenase, domain 1"/>
    <property type="match status" value="1"/>
</dbReference>
<organism evidence="2 3">
    <name type="scientific">Rubellimicrobium rubrum</name>
    <dbReference type="NCBI Taxonomy" id="2585369"/>
    <lineage>
        <taxon>Bacteria</taxon>
        <taxon>Pseudomonadati</taxon>
        <taxon>Pseudomonadota</taxon>
        <taxon>Alphaproteobacteria</taxon>
        <taxon>Rhodobacterales</taxon>
        <taxon>Roseobacteraceae</taxon>
        <taxon>Rubellimicrobium</taxon>
    </lineage>
</organism>
<dbReference type="AlphaFoldDB" id="A0A5C4MTL0"/>
<evidence type="ECO:0000313" key="3">
    <source>
        <dbReference type="Proteomes" id="UP000305887"/>
    </source>
</evidence>
<dbReference type="EMBL" id="VDFU01000014">
    <property type="protein sequence ID" value="TNC48967.1"/>
    <property type="molecule type" value="Genomic_DNA"/>
</dbReference>
<feature type="domain" description="VOC" evidence="1">
    <location>
        <begin position="2"/>
        <end position="127"/>
    </location>
</feature>
<keyword evidence="2" id="KW-0456">Lyase</keyword>
<dbReference type="SUPFAM" id="SSF54593">
    <property type="entry name" value="Glyoxalase/Bleomycin resistance protein/Dihydroxybiphenyl dioxygenase"/>
    <property type="match status" value="1"/>
</dbReference>
<dbReference type="InterPro" id="IPR053863">
    <property type="entry name" value="Glyoxy/Ble-like_N"/>
</dbReference>
<dbReference type="PROSITE" id="PS51819">
    <property type="entry name" value="VOC"/>
    <property type="match status" value="1"/>
</dbReference>
<evidence type="ECO:0000313" key="2">
    <source>
        <dbReference type="EMBL" id="TNC48967.1"/>
    </source>
</evidence>
<dbReference type="PANTHER" id="PTHR36503">
    <property type="entry name" value="BLR2520 PROTEIN"/>
    <property type="match status" value="1"/>
</dbReference>
<dbReference type="InterPro" id="IPR029068">
    <property type="entry name" value="Glyas_Bleomycin-R_OHBP_Dase"/>
</dbReference>
<gene>
    <name evidence="2" type="ORF">FHG66_12410</name>
</gene>
<dbReference type="OrthoDB" id="9798430at2"/>
<dbReference type="GO" id="GO:0016829">
    <property type="term" value="F:lyase activity"/>
    <property type="evidence" value="ECO:0007669"/>
    <property type="project" value="UniProtKB-KW"/>
</dbReference>
<dbReference type="Proteomes" id="UP000305887">
    <property type="component" value="Unassembled WGS sequence"/>
</dbReference>
<evidence type="ECO:0000259" key="1">
    <source>
        <dbReference type="PROSITE" id="PS51819"/>
    </source>
</evidence>